<dbReference type="GO" id="GO:0005737">
    <property type="term" value="C:cytoplasm"/>
    <property type="evidence" value="ECO:0007669"/>
    <property type="project" value="TreeGrafter"/>
</dbReference>
<dbReference type="GO" id="GO:0000184">
    <property type="term" value="P:nuclear-transcribed mRNA catabolic process, nonsense-mediated decay"/>
    <property type="evidence" value="ECO:0007669"/>
    <property type="project" value="InterPro"/>
</dbReference>
<dbReference type="GO" id="GO:0003723">
    <property type="term" value="F:RNA binding"/>
    <property type="evidence" value="ECO:0007669"/>
    <property type="project" value="InterPro"/>
</dbReference>
<dbReference type="GeneID" id="25730450"/>
<evidence type="ECO:0000313" key="3">
    <source>
        <dbReference type="EMBL" id="KIY94934.1"/>
    </source>
</evidence>
<accession>A0A0D2LTF8</accession>
<sequence length="129" mass="14188">MGSGPRAVFHLLYSLIGHGHEDAEAARRLDPPDDFFRVRMVVAALSTCGMYFKKGAAGRRLDRFLTLFQAYLLAKDPLPLDVEFDVQVRPTTPCLPTAGAGHGRPCSPSHQSVSSPNNYAPVHHTDEWS</sequence>
<dbReference type="KEGG" id="mng:MNEG_13029"/>
<organism evidence="3 4">
    <name type="scientific">Monoraphidium neglectum</name>
    <dbReference type="NCBI Taxonomy" id="145388"/>
    <lineage>
        <taxon>Eukaryota</taxon>
        <taxon>Viridiplantae</taxon>
        <taxon>Chlorophyta</taxon>
        <taxon>core chlorophytes</taxon>
        <taxon>Chlorophyceae</taxon>
        <taxon>CS clade</taxon>
        <taxon>Sphaeropleales</taxon>
        <taxon>Selenastraceae</taxon>
        <taxon>Monoraphidium</taxon>
    </lineage>
</organism>
<dbReference type="InterPro" id="IPR039762">
    <property type="entry name" value="Nmd2/UPF2"/>
</dbReference>
<dbReference type="SUPFAM" id="SSF48371">
    <property type="entry name" value="ARM repeat"/>
    <property type="match status" value="1"/>
</dbReference>
<dbReference type="InterPro" id="IPR016024">
    <property type="entry name" value="ARM-type_fold"/>
</dbReference>
<dbReference type="STRING" id="145388.A0A0D2LTF8"/>
<gene>
    <name evidence="3" type="ORF">MNEG_13029</name>
</gene>
<protein>
    <submittedName>
        <fullName evidence="3">Putative Regulator of nonsense transcripts 2</fullName>
    </submittedName>
</protein>
<feature type="domain" description="MIF4G" evidence="2">
    <location>
        <begin position="6"/>
        <end position="87"/>
    </location>
</feature>
<reference evidence="3 4" key="1">
    <citation type="journal article" date="2013" name="BMC Genomics">
        <title>Reconstruction of the lipid metabolism for the microalga Monoraphidium neglectum from its genome sequence reveals characteristics suitable for biofuel production.</title>
        <authorList>
            <person name="Bogen C."/>
            <person name="Al-Dilaimi A."/>
            <person name="Albersmeier A."/>
            <person name="Wichmann J."/>
            <person name="Grundmann M."/>
            <person name="Rupp O."/>
            <person name="Lauersen K.J."/>
            <person name="Blifernez-Klassen O."/>
            <person name="Kalinowski J."/>
            <person name="Goesmann A."/>
            <person name="Mussgnug J.H."/>
            <person name="Kruse O."/>
        </authorList>
    </citation>
    <scope>NUCLEOTIDE SEQUENCE [LARGE SCALE GENOMIC DNA]</scope>
    <source>
        <strain evidence="3 4">SAG 48.87</strain>
    </source>
</reference>
<evidence type="ECO:0000313" key="4">
    <source>
        <dbReference type="Proteomes" id="UP000054498"/>
    </source>
</evidence>
<dbReference type="OrthoDB" id="27832at2759"/>
<feature type="compositionally biased region" description="Polar residues" evidence="1">
    <location>
        <begin position="108"/>
        <end position="118"/>
    </location>
</feature>
<evidence type="ECO:0000259" key="2">
    <source>
        <dbReference type="Pfam" id="PF02854"/>
    </source>
</evidence>
<evidence type="ECO:0000256" key="1">
    <source>
        <dbReference type="SAM" id="MobiDB-lite"/>
    </source>
</evidence>
<feature type="region of interest" description="Disordered" evidence="1">
    <location>
        <begin position="98"/>
        <end position="129"/>
    </location>
</feature>
<proteinExistence type="predicted"/>
<dbReference type="GO" id="GO:0035145">
    <property type="term" value="C:exon-exon junction complex"/>
    <property type="evidence" value="ECO:0007669"/>
    <property type="project" value="TreeGrafter"/>
</dbReference>
<dbReference type="PANTHER" id="PTHR12839">
    <property type="entry name" value="NONSENSE-MEDIATED MRNA DECAY PROTEIN 2 UP-FRAMESHIFT SUPPRESSOR 2"/>
    <property type="match status" value="1"/>
</dbReference>
<dbReference type="InterPro" id="IPR003890">
    <property type="entry name" value="MIF4G-like_typ-3"/>
</dbReference>
<name>A0A0D2LTF8_9CHLO</name>
<keyword evidence="4" id="KW-1185">Reference proteome</keyword>
<dbReference type="Pfam" id="PF02854">
    <property type="entry name" value="MIF4G"/>
    <property type="match status" value="1"/>
</dbReference>
<dbReference type="RefSeq" id="XP_013893954.1">
    <property type="nucleotide sequence ID" value="XM_014038500.1"/>
</dbReference>
<dbReference type="Proteomes" id="UP000054498">
    <property type="component" value="Unassembled WGS sequence"/>
</dbReference>
<dbReference type="Gene3D" id="1.25.40.180">
    <property type="match status" value="1"/>
</dbReference>
<dbReference type="PANTHER" id="PTHR12839:SF7">
    <property type="entry name" value="REGULATOR OF NONSENSE TRANSCRIPTS 2"/>
    <property type="match status" value="1"/>
</dbReference>
<dbReference type="AlphaFoldDB" id="A0A0D2LTF8"/>
<dbReference type="EMBL" id="KK103799">
    <property type="protein sequence ID" value="KIY94934.1"/>
    <property type="molecule type" value="Genomic_DNA"/>
</dbReference>